<organism evidence="3 4">
    <name type="scientific">Streptodolium elevatio</name>
    <dbReference type="NCBI Taxonomy" id="3157996"/>
    <lineage>
        <taxon>Bacteria</taxon>
        <taxon>Bacillati</taxon>
        <taxon>Actinomycetota</taxon>
        <taxon>Actinomycetes</taxon>
        <taxon>Kitasatosporales</taxon>
        <taxon>Streptomycetaceae</taxon>
        <taxon>Streptodolium</taxon>
    </lineage>
</organism>
<dbReference type="InterPro" id="IPR027417">
    <property type="entry name" value="P-loop_NTPase"/>
</dbReference>
<proteinExistence type="predicted"/>
<accession>A0ABV3DRS3</accession>
<sequence length="304" mass="33532">MLVFATSDKGGTGRTVTCANIAYRRALLGDDVAYVDFDFGSPTAKAVFELDVSDRPAGSGLHTYLRGRGGEPRQIDVWAHTRRQELRMRPPSCGRLELFPGDVGGGEFAAEDASVGPCAELFLRLEEEFDVTFVDLSAGRSYAIDLALRTVTRPEFRETRIRWLVFHRWTRQHIVATADLVHGDRGILAAGAAMGHERSELADRIRYIRAAVPKSGPALGAGLRPTQAEWLVACDRELHDLAAANRLGRTNLLGSVPLDPVLQWREQLLTDADAVVRRIANRETVDALRDLADALTDAESWEVM</sequence>
<comment type="caution">
    <text evidence="3">The sequence shown here is derived from an EMBL/GenBank/DDBJ whole genome shotgun (WGS) entry which is preliminary data.</text>
</comment>
<name>A0ABV3DRS3_9ACTN</name>
<dbReference type="RefSeq" id="WP_358361136.1">
    <property type="nucleotide sequence ID" value="NZ_JBEZFP010000113.1"/>
</dbReference>
<keyword evidence="1" id="KW-0547">Nucleotide-binding</keyword>
<keyword evidence="4" id="KW-1185">Reference proteome</keyword>
<dbReference type="Gene3D" id="3.40.50.300">
    <property type="entry name" value="P-loop containing nucleotide triphosphate hydrolases"/>
    <property type="match status" value="1"/>
</dbReference>
<evidence type="ECO:0000256" key="1">
    <source>
        <dbReference type="ARBA" id="ARBA00022741"/>
    </source>
</evidence>
<dbReference type="NCBIfam" id="NF040564">
    <property type="entry name" value="SCO2523_fam"/>
    <property type="match status" value="1"/>
</dbReference>
<reference evidence="3 4" key="1">
    <citation type="submission" date="2024-06" db="EMBL/GenBank/DDBJ databases">
        <title>The Natural Products Discovery Center: Release of the First 8490 Sequenced Strains for Exploring Actinobacteria Biosynthetic Diversity.</title>
        <authorList>
            <person name="Kalkreuter E."/>
            <person name="Kautsar S.A."/>
            <person name="Yang D."/>
            <person name="Bader C.D."/>
            <person name="Teijaro C.N."/>
            <person name="Fluegel L."/>
            <person name="Davis C.M."/>
            <person name="Simpson J.R."/>
            <person name="Lauterbach L."/>
            <person name="Steele A.D."/>
            <person name="Gui C."/>
            <person name="Meng S."/>
            <person name="Li G."/>
            <person name="Viehrig K."/>
            <person name="Ye F."/>
            <person name="Su P."/>
            <person name="Kiefer A.F."/>
            <person name="Nichols A."/>
            <person name="Cepeda A.J."/>
            <person name="Yan W."/>
            <person name="Fan B."/>
            <person name="Jiang Y."/>
            <person name="Adhikari A."/>
            <person name="Zheng C.-J."/>
            <person name="Schuster L."/>
            <person name="Cowan T.M."/>
            <person name="Smanski M.J."/>
            <person name="Chevrette M.G."/>
            <person name="De Carvalho L.P.S."/>
            <person name="Shen B."/>
        </authorList>
    </citation>
    <scope>NUCLEOTIDE SEQUENCE [LARGE SCALE GENOMIC DNA]</scope>
    <source>
        <strain evidence="3 4">NPDC048946</strain>
    </source>
</reference>
<evidence type="ECO:0000313" key="3">
    <source>
        <dbReference type="EMBL" id="MEU8138177.1"/>
    </source>
</evidence>
<evidence type="ECO:0000313" key="4">
    <source>
        <dbReference type="Proteomes" id="UP001551482"/>
    </source>
</evidence>
<gene>
    <name evidence="3" type="ORF">AB0C36_32300</name>
</gene>
<dbReference type="PANTHER" id="PTHR43384">
    <property type="entry name" value="SEPTUM SITE-DETERMINING PROTEIN MIND HOMOLOG, CHLOROPLASTIC-RELATED"/>
    <property type="match status" value="1"/>
</dbReference>
<dbReference type="EMBL" id="JBEZFP010000113">
    <property type="protein sequence ID" value="MEU8138177.1"/>
    <property type="molecule type" value="Genomic_DNA"/>
</dbReference>
<keyword evidence="2" id="KW-0067">ATP-binding</keyword>
<dbReference type="PANTHER" id="PTHR43384:SF6">
    <property type="entry name" value="SEPTUM SITE-DETERMINING PROTEIN MIND HOMOLOG, CHLOROPLASTIC"/>
    <property type="match status" value="1"/>
</dbReference>
<protein>
    <submittedName>
        <fullName evidence="3">SCO2523 family variant P-loop protein</fullName>
    </submittedName>
</protein>
<evidence type="ECO:0000256" key="2">
    <source>
        <dbReference type="ARBA" id="ARBA00022840"/>
    </source>
</evidence>
<dbReference type="SUPFAM" id="SSF52540">
    <property type="entry name" value="P-loop containing nucleoside triphosphate hydrolases"/>
    <property type="match status" value="1"/>
</dbReference>
<dbReference type="Proteomes" id="UP001551482">
    <property type="component" value="Unassembled WGS sequence"/>
</dbReference>
<dbReference type="InterPro" id="IPR050625">
    <property type="entry name" value="ParA/MinD_ATPase"/>
</dbReference>